<evidence type="ECO:0000256" key="2">
    <source>
        <dbReference type="SAM" id="Phobius"/>
    </source>
</evidence>
<dbReference type="Proteomes" id="UP000753908">
    <property type="component" value="Unassembled WGS sequence"/>
</dbReference>
<feature type="transmembrane region" description="Helical" evidence="2">
    <location>
        <begin position="83"/>
        <end position="101"/>
    </location>
</feature>
<protein>
    <submittedName>
        <fullName evidence="4">TIGR02921 family PEP-CTERM protein</fullName>
    </submittedName>
</protein>
<feature type="transmembrane region" description="Helical" evidence="2">
    <location>
        <begin position="107"/>
        <end position="125"/>
    </location>
</feature>
<feature type="transmembrane region" description="Helical" evidence="2">
    <location>
        <begin position="195"/>
        <end position="225"/>
    </location>
</feature>
<evidence type="ECO:0000256" key="1">
    <source>
        <dbReference type="SAM" id="MobiDB-lite"/>
    </source>
</evidence>
<feature type="transmembrane region" description="Helical" evidence="2">
    <location>
        <begin position="137"/>
        <end position="165"/>
    </location>
</feature>
<accession>A0A951UD42</accession>
<dbReference type="PROSITE" id="PS51468">
    <property type="entry name" value="VIT"/>
    <property type="match status" value="1"/>
</dbReference>
<reference evidence="4" key="2">
    <citation type="journal article" date="2022" name="Microbiol. Resour. Announc.">
        <title>Metagenome Sequencing to Explore Phylogenomics of Terrestrial Cyanobacteria.</title>
        <authorList>
            <person name="Ward R.D."/>
            <person name="Stajich J.E."/>
            <person name="Johansen J.R."/>
            <person name="Huntemann M."/>
            <person name="Clum A."/>
            <person name="Foster B."/>
            <person name="Foster B."/>
            <person name="Roux S."/>
            <person name="Palaniappan K."/>
            <person name="Varghese N."/>
            <person name="Mukherjee S."/>
            <person name="Reddy T.B.K."/>
            <person name="Daum C."/>
            <person name="Copeland A."/>
            <person name="Chen I.A."/>
            <person name="Ivanova N.N."/>
            <person name="Kyrpides N.C."/>
            <person name="Shapiro N."/>
            <person name="Eloe-Fadrosh E.A."/>
            <person name="Pietrasiak N."/>
        </authorList>
    </citation>
    <scope>NUCLEOTIDE SEQUENCE</scope>
    <source>
        <strain evidence="4">CPER-KK1</strain>
    </source>
</reference>
<reference evidence="4" key="1">
    <citation type="submission" date="2021-05" db="EMBL/GenBank/DDBJ databases">
        <authorList>
            <person name="Pietrasiak N."/>
            <person name="Ward R."/>
            <person name="Stajich J.E."/>
            <person name="Kurbessoian T."/>
        </authorList>
    </citation>
    <scope>NUCLEOTIDE SEQUENCE</scope>
    <source>
        <strain evidence="4">CPER-KK1</strain>
    </source>
</reference>
<dbReference type="InterPro" id="IPR013694">
    <property type="entry name" value="VIT"/>
</dbReference>
<dbReference type="NCBIfam" id="TIGR02921">
    <property type="entry name" value="PEP_integral"/>
    <property type="match status" value="1"/>
</dbReference>
<keyword evidence="2" id="KW-1133">Transmembrane helix</keyword>
<sequence length="926" mass="104193">MKRLLPIGCHAIFWIWNFTFLTVVYIGILPVVGLPLIEATFTGLIPIEFFLTLVGLIAVPTACTCTGLAISHLRQKPLELMRLFYGVEAPLFLLCLIRLFLLRELTPASNLIVSTVVVCILAFSVEMLRGYAERKKVVAWLQLICHSFMLLVGVYVGIVLLFYAVPAAAVLVKEFFKFEWVEGLWLSIRYSGLSAFWWLPIFLLLFGFTSTLFLAMPSALTALYLHSGYRILRAFASQYGRNRAVVGAIAALTAWIILFTSFSVQPQVQAFALLNKPLQNDSARTVVLAKSEVIRKGLVNAYLYPYRYLSAKQENNHIEAMYSSVFGLPKSLCQFLQNCYNQLMSPFLYNGSQSDTEKAETLYEEFFDTPIQKAEQPTIQHALQSTFNQAEVKAGLLNINQELVWLAQQQVTVKPQGDWAEVELYEVYENQTPEQQEIFYYFSLPESAALTGVRLGNSDKRGERYPFVVSPRGAAQQVYNQEVQQRVDPALLEQVGPRLYRLRAFPIPPQLLSWQRSQGEQQQNMHLWLTYNVMRQEKGWALPQLGEKRNIFWNKKTQRLRNGNVVKNHQDGWLESFLPASEPYQPTVHQVNFPDGYSISAKPLTNQDYSLPQGKRVALVLDTSRSMAAHHKELTETFSWLKQQGFADNSLANNDADVYITDSANAQPKRLDDLRRFQPEKMTFYGSLQFKEMLQQFAQLRGDTPYDSVLVVTDQGTYELSDDKKDVPVMSAPLWMVHLGGQLPPAYDDGTLKAIQDSGGGVSTAIPTVMQQLATKETLGSSAVSVADGYAWFMDKATSEANSKNGFESLAARQLVLGLSQRMKGAPGTSLKELDAIHVIAKSYDIVTPYSSMIVLVNEQQKQALKEAEAKSDRFEREVESGKEQLSKPSNPLTVSGVPEPEEWMLLGISAIALILIGRCQRRATS</sequence>
<comment type="caution">
    <text evidence="4">The sequence shown here is derived from an EMBL/GenBank/DDBJ whole genome shotgun (WGS) entry which is preliminary data.</text>
</comment>
<dbReference type="AlphaFoldDB" id="A0A951UD42"/>
<evidence type="ECO:0000259" key="3">
    <source>
        <dbReference type="PROSITE" id="PS51468"/>
    </source>
</evidence>
<dbReference type="InterPro" id="IPR014270">
    <property type="entry name" value="PEP-CTERM_IMP"/>
</dbReference>
<feature type="transmembrane region" description="Helical" evidence="2">
    <location>
        <begin position="245"/>
        <end position="264"/>
    </location>
</feature>
<feature type="transmembrane region" description="Helical" evidence="2">
    <location>
        <begin position="49"/>
        <end position="71"/>
    </location>
</feature>
<feature type="region of interest" description="Disordered" evidence="1">
    <location>
        <begin position="871"/>
        <end position="895"/>
    </location>
</feature>
<organism evidence="4 5">
    <name type="scientific">Symplocastrum torsivum CPER-KK1</name>
    <dbReference type="NCBI Taxonomy" id="450513"/>
    <lineage>
        <taxon>Bacteria</taxon>
        <taxon>Bacillati</taxon>
        <taxon>Cyanobacteriota</taxon>
        <taxon>Cyanophyceae</taxon>
        <taxon>Oscillatoriophycideae</taxon>
        <taxon>Oscillatoriales</taxon>
        <taxon>Microcoleaceae</taxon>
        <taxon>Symplocastrum</taxon>
    </lineage>
</organism>
<evidence type="ECO:0000313" key="5">
    <source>
        <dbReference type="Proteomes" id="UP000753908"/>
    </source>
</evidence>
<feature type="compositionally biased region" description="Basic and acidic residues" evidence="1">
    <location>
        <begin position="871"/>
        <end position="886"/>
    </location>
</feature>
<gene>
    <name evidence="4" type="ORF">KME25_31575</name>
</gene>
<feature type="domain" description="VIT" evidence="3">
    <location>
        <begin position="390"/>
        <end position="521"/>
    </location>
</feature>
<name>A0A951UD42_9CYAN</name>
<feature type="transmembrane region" description="Helical" evidence="2">
    <location>
        <begin position="12"/>
        <end position="37"/>
    </location>
</feature>
<keyword evidence="2" id="KW-0472">Membrane</keyword>
<evidence type="ECO:0000313" key="4">
    <source>
        <dbReference type="EMBL" id="MBW4548910.1"/>
    </source>
</evidence>
<dbReference type="EMBL" id="JAHHIF010000075">
    <property type="protein sequence ID" value="MBW4548910.1"/>
    <property type="molecule type" value="Genomic_DNA"/>
</dbReference>
<dbReference type="Pfam" id="PF08487">
    <property type="entry name" value="VIT"/>
    <property type="match status" value="1"/>
</dbReference>
<keyword evidence="2" id="KW-0812">Transmembrane</keyword>
<proteinExistence type="predicted"/>